<sequence>MASRDVLDKIKAFGMTNQLVTGELSQIERTHDIVLGHVPPVVEAEERDYYPQLDAAARAEAARMARHYEVFYALERTIRALVNQTLEEADGTADWWAGTRAAAHTKSEVEQRIQKELHAGVRAESDQVASYPAALK</sequence>
<keyword evidence="2" id="KW-1185">Reference proteome</keyword>
<dbReference type="RefSeq" id="WP_377817337.1">
    <property type="nucleotide sequence ID" value="NZ_JBHSLU010000061.1"/>
</dbReference>
<comment type="caution">
    <text evidence="1">The sequence shown here is derived from an EMBL/GenBank/DDBJ whole genome shotgun (WGS) entry which is preliminary data.</text>
</comment>
<evidence type="ECO:0000313" key="2">
    <source>
        <dbReference type="Proteomes" id="UP001596060"/>
    </source>
</evidence>
<protein>
    <submittedName>
        <fullName evidence="1">Uncharacterized protein</fullName>
    </submittedName>
</protein>
<evidence type="ECO:0000313" key="1">
    <source>
        <dbReference type="EMBL" id="MFC5507048.1"/>
    </source>
</evidence>
<gene>
    <name evidence="1" type="ORF">ACFPN9_17565</name>
</gene>
<name>A0ABW0P3V0_9HYPH</name>
<dbReference type="Proteomes" id="UP001596060">
    <property type="component" value="Unassembled WGS sequence"/>
</dbReference>
<proteinExistence type="predicted"/>
<reference evidence="2" key="1">
    <citation type="journal article" date="2019" name="Int. J. Syst. Evol. Microbiol.">
        <title>The Global Catalogue of Microorganisms (GCM) 10K type strain sequencing project: providing services to taxonomists for standard genome sequencing and annotation.</title>
        <authorList>
            <consortium name="The Broad Institute Genomics Platform"/>
            <consortium name="The Broad Institute Genome Sequencing Center for Infectious Disease"/>
            <person name="Wu L."/>
            <person name="Ma J."/>
        </authorList>
    </citation>
    <scope>NUCLEOTIDE SEQUENCE [LARGE SCALE GENOMIC DNA]</scope>
    <source>
        <strain evidence="2">CCUG 43117</strain>
    </source>
</reference>
<organism evidence="1 2">
    <name type="scientific">Bosea massiliensis</name>
    <dbReference type="NCBI Taxonomy" id="151419"/>
    <lineage>
        <taxon>Bacteria</taxon>
        <taxon>Pseudomonadati</taxon>
        <taxon>Pseudomonadota</taxon>
        <taxon>Alphaproteobacteria</taxon>
        <taxon>Hyphomicrobiales</taxon>
        <taxon>Boseaceae</taxon>
        <taxon>Bosea</taxon>
    </lineage>
</organism>
<accession>A0ABW0P3V0</accession>
<dbReference type="EMBL" id="JBHSLU010000061">
    <property type="protein sequence ID" value="MFC5507048.1"/>
    <property type="molecule type" value="Genomic_DNA"/>
</dbReference>